<evidence type="ECO:0000256" key="4">
    <source>
        <dbReference type="ARBA" id="ARBA00022692"/>
    </source>
</evidence>
<dbReference type="OrthoDB" id="9788108at2"/>
<dbReference type="Gene3D" id="1.10.3720.10">
    <property type="entry name" value="MetI-like"/>
    <property type="match status" value="1"/>
</dbReference>
<dbReference type="PANTHER" id="PTHR30193:SF37">
    <property type="entry name" value="INNER MEMBRANE ABC TRANSPORTER PERMEASE PROTEIN YCJO"/>
    <property type="match status" value="1"/>
</dbReference>
<comment type="caution">
    <text evidence="9">The sequence shown here is derived from an EMBL/GenBank/DDBJ whole genome shotgun (WGS) entry which is preliminary data.</text>
</comment>
<evidence type="ECO:0000256" key="5">
    <source>
        <dbReference type="ARBA" id="ARBA00022989"/>
    </source>
</evidence>
<keyword evidence="10" id="KW-1185">Reference proteome</keyword>
<dbReference type="AlphaFoldDB" id="A0A198A7S8"/>
<name>A0A198A7S8_9BACL</name>
<organism evidence="9 10">
    <name type="scientific">Paenibacillus oryzisoli</name>
    <dbReference type="NCBI Taxonomy" id="1850517"/>
    <lineage>
        <taxon>Bacteria</taxon>
        <taxon>Bacillati</taxon>
        <taxon>Bacillota</taxon>
        <taxon>Bacilli</taxon>
        <taxon>Bacillales</taxon>
        <taxon>Paenibacillaceae</taxon>
        <taxon>Paenibacillus</taxon>
    </lineage>
</organism>
<feature type="domain" description="ABC transmembrane type-1" evidence="8">
    <location>
        <begin position="94"/>
        <end position="306"/>
    </location>
</feature>
<evidence type="ECO:0000256" key="2">
    <source>
        <dbReference type="ARBA" id="ARBA00022448"/>
    </source>
</evidence>
<gene>
    <name evidence="9" type="ORF">A8708_02600</name>
</gene>
<evidence type="ECO:0000259" key="8">
    <source>
        <dbReference type="PROSITE" id="PS50928"/>
    </source>
</evidence>
<dbReference type="SUPFAM" id="SSF161098">
    <property type="entry name" value="MetI-like"/>
    <property type="match status" value="1"/>
</dbReference>
<comment type="similarity">
    <text evidence="7">Belongs to the binding-protein-dependent transport system permease family.</text>
</comment>
<comment type="subcellular location">
    <subcellularLocation>
        <location evidence="1 7">Cell membrane</location>
        <topology evidence="1 7">Multi-pass membrane protein</topology>
    </subcellularLocation>
</comment>
<evidence type="ECO:0000313" key="9">
    <source>
        <dbReference type="EMBL" id="OAS17126.1"/>
    </source>
</evidence>
<sequence>MDSAGAKLTPSLQTGQPVSVRKRAKSRLASSGAWYAYLFISPMVLGYIIFLLVPIVAAFGMSFTNYSLLHDTSYVGLDNYEKAFLNDPLFWKTVWNTLYFSAGLIPLNLMLALGLALLLNRKIPGISLFRTAIFTPVVTSIVVWAIVWKYIFATDAGLVNQILQLFNIQGPAWLYNFALAMPVVIVVSVLKNVGLNMVIFLAALQEVPKMYYEAAKIDGASRMRTFWSITFPMISPAFFLALILTLIGSLKVFSQIQVMTDGGPGTSTYVLVYYIYQQAFKQFEFGYASSIAFILFFLVLVLTIVQWNMRKRWVHHEQ</sequence>
<feature type="transmembrane region" description="Helical" evidence="7">
    <location>
        <begin position="32"/>
        <end position="59"/>
    </location>
</feature>
<dbReference type="EMBL" id="LYPB01000073">
    <property type="protein sequence ID" value="OAS17126.1"/>
    <property type="molecule type" value="Genomic_DNA"/>
</dbReference>
<accession>A0A198A7S8</accession>
<dbReference type="SUPFAM" id="SSF160964">
    <property type="entry name" value="MalF N-terminal region-like"/>
    <property type="match status" value="1"/>
</dbReference>
<evidence type="ECO:0000256" key="6">
    <source>
        <dbReference type="ARBA" id="ARBA00023136"/>
    </source>
</evidence>
<dbReference type="InterPro" id="IPR051393">
    <property type="entry name" value="ABC_transporter_permease"/>
</dbReference>
<keyword evidence="5 7" id="KW-1133">Transmembrane helix</keyword>
<feature type="transmembrane region" description="Helical" evidence="7">
    <location>
        <begin position="131"/>
        <end position="153"/>
    </location>
</feature>
<dbReference type="STRING" id="1850517.A8708_02600"/>
<proteinExistence type="inferred from homology"/>
<evidence type="ECO:0000256" key="7">
    <source>
        <dbReference type="RuleBase" id="RU363032"/>
    </source>
</evidence>
<dbReference type="InterPro" id="IPR000515">
    <property type="entry name" value="MetI-like"/>
</dbReference>
<keyword evidence="2 7" id="KW-0813">Transport</keyword>
<keyword evidence="6 7" id="KW-0472">Membrane</keyword>
<dbReference type="InterPro" id="IPR035906">
    <property type="entry name" value="MetI-like_sf"/>
</dbReference>
<feature type="transmembrane region" description="Helical" evidence="7">
    <location>
        <begin position="285"/>
        <end position="305"/>
    </location>
</feature>
<evidence type="ECO:0000256" key="3">
    <source>
        <dbReference type="ARBA" id="ARBA00022475"/>
    </source>
</evidence>
<dbReference type="GO" id="GO:0005886">
    <property type="term" value="C:plasma membrane"/>
    <property type="evidence" value="ECO:0007669"/>
    <property type="project" value="UniProtKB-SubCell"/>
</dbReference>
<dbReference type="Proteomes" id="UP000078454">
    <property type="component" value="Unassembled WGS sequence"/>
</dbReference>
<dbReference type="GO" id="GO:0055085">
    <property type="term" value="P:transmembrane transport"/>
    <property type="evidence" value="ECO:0007669"/>
    <property type="project" value="InterPro"/>
</dbReference>
<feature type="transmembrane region" description="Helical" evidence="7">
    <location>
        <begin position="98"/>
        <end position="119"/>
    </location>
</feature>
<dbReference type="CDD" id="cd06261">
    <property type="entry name" value="TM_PBP2"/>
    <property type="match status" value="1"/>
</dbReference>
<dbReference type="PANTHER" id="PTHR30193">
    <property type="entry name" value="ABC TRANSPORTER PERMEASE PROTEIN"/>
    <property type="match status" value="1"/>
</dbReference>
<keyword evidence="3" id="KW-1003">Cell membrane</keyword>
<evidence type="ECO:0000313" key="10">
    <source>
        <dbReference type="Proteomes" id="UP000078454"/>
    </source>
</evidence>
<reference evidence="9 10" key="1">
    <citation type="submission" date="2016-05" db="EMBL/GenBank/DDBJ databases">
        <title>Paenibacillus sp. 1ZS3-15 nov., isolated from the rhizosphere soil.</title>
        <authorList>
            <person name="Zhang X.X."/>
            <person name="Zhang J."/>
        </authorList>
    </citation>
    <scope>NUCLEOTIDE SEQUENCE [LARGE SCALE GENOMIC DNA]</scope>
    <source>
        <strain evidence="9 10">1ZS3-15</strain>
    </source>
</reference>
<keyword evidence="4 7" id="KW-0812">Transmembrane</keyword>
<feature type="transmembrane region" description="Helical" evidence="7">
    <location>
        <begin position="225"/>
        <end position="247"/>
    </location>
</feature>
<evidence type="ECO:0000256" key="1">
    <source>
        <dbReference type="ARBA" id="ARBA00004651"/>
    </source>
</evidence>
<dbReference type="RefSeq" id="WP_068666459.1">
    <property type="nucleotide sequence ID" value="NZ_LYPB01000073.1"/>
</dbReference>
<dbReference type="PROSITE" id="PS50928">
    <property type="entry name" value="ABC_TM1"/>
    <property type="match status" value="1"/>
</dbReference>
<feature type="transmembrane region" description="Helical" evidence="7">
    <location>
        <begin position="173"/>
        <end position="204"/>
    </location>
</feature>
<protein>
    <submittedName>
        <fullName evidence="9">Sugar ABC transporter permease</fullName>
    </submittedName>
</protein>
<dbReference type="Pfam" id="PF00528">
    <property type="entry name" value="BPD_transp_1"/>
    <property type="match status" value="1"/>
</dbReference>